<dbReference type="Proteomes" id="UP001162164">
    <property type="component" value="Unassembled WGS sequence"/>
</dbReference>
<accession>A0ABQ9J3S6</accession>
<sequence length="96" mass="11117">MRHTKRHCFRRRSATILIDAGSDITSLKHHGEWKSLKKSTPVAESYIDKSIENKVNHIFNSIESNETNNFKHYSININNIDHQYCNKTPNSAADTF</sequence>
<gene>
    <name evidence="1" type="ORF">NQ317_008070</name>
</gene>
<comment type="caution">
    <text evidence="1">The sequence shown here is derived from an EMBL/GenBank/DDBJ whole genome shotgun (WGS) entry which is preliminary data.</text>
</comment>
<evidence type="ECO:0000313" key="2">
    <source>
        <dbReference type="Proteomes" id="UP001162164"/>
    </source>
</evidence>
<dbReference type="EMBL" id="JAPWTJ010001328">
    <property type="protein sequence ID" value="KAJ8972518.1"/>
    <property type="molecule type" value="Genomic_DNA"/>
</dbReference>
<reference evidence="1" key="1">
    <citation type="journal article" date="2023" name="Insect Mol. Biol.">
        <title>Genome sequencing provides insights into the evolution of gene families encoding plant cell wall-degrading enzymes in longhorned beetles.</title>
        <authorList>
            <person name="Shin N.R."/>
            <person name="Okamura Y."/>
            <person name="Kirsch R."/>
            <person name="Pauchet Y."/>
        </authorList>
    </citation>
    <scope>NUCLEOTIDE SEQUENCE</scope>
    <source>
        <strain evidence="1">MMC_N1</strain>
    </source>
</reference>
<keyword evidence="2" id="KW-1185">Reference proteome</keyword>
<evidence type="ECO:0008006" key="3">
    <source>
        <dbReference type="Google" id="ProtNLM"/>
    </source>
</evidence>
<evidence type="ECO:0000313" key="1">
    <source>
        <dbReference type="EMBL" id="KAJ8972518.1"/>
    </source>
</evidence>
<organism evidence="1 2">
    <name type="scientific">Molorchus minor</name>
    <dbReference type="NCBI Taxonomy" id="1323400"/>
    <lineage>
        <taxon>Eukaryota</taxon>
        <taxon>Metazoa</taxon>
        <taxon>Ecdysozoa</taxon>
        <taxon>Arthropoda</taxon>
        <taxon>Hexapoda</taxon>
        <taxon>Insecta</taxon>
        <taxon>Pterygota</taxon>
        <taxon>Neoptera</taxon>
        <taxon>Endopterygota</taxon>
        <taxon>Coleoptera</taxon>
        <taxon>Polyphaga</taxon>
        <taxon>Cucujiformia</taxon>
        <taxon>Chrysomeloidea</taxon>
        <taxon>Cerambycidae</taxon>
        <taxon>Lamiinae</taxon>
        <taxon>Monochamini</taxon>
        <taxon>Molorchus</taxon>
    </lineage>
</organism>
<name>A0ABQ9J3S6_9CUCU</name>
<proteinExistence type="predicted"/>
<protein>
    <recommendedName>
        <fullName evidence="3">Peptidase A2 domain-containing protein</fullName>
    </recommendedName>
</protein>